<organism evidence="1 2">
    <name type="scientific">Araneus ventricosus</name>
    <name type="common">Orbweaver spider</name>
    <name type="synonym">Epeira ventricosa</name>
    <dbReference type="NCBI Taxonomy" id="182803"/>
    <lineage>
        <taxon>Eukaryota</taxon>
        <taxon>Metazoa</taxon>
        <taxon>Ecdysozoa</taxon>
        <taxon>Arthropoda</taxon>
        <taxon>Chelicerata</taxon>
        <taxon>Arachnida</taxon>
        <taxon>Araneae</taxon>
        <taxon>Araneomorphae</taxon>
        <taxon>Entelegynae</taxon>
        <taxon>Araneoidea</taxon>
        <taxon>Araneidae</taxon>
        <taxon>Araneus</taxon>
    </lineage>
</organism>
<accession>A0A4Y2BSW7</accession>
<comment type="caution">
    <text evidence="1">The sequence shown here is derived from an EMBL/GenBank/DDBJ whole genome shotgun (WGS) entry which is preliminary data.</text>
</comment>
<dbReference type="AlphaFoldDB" id="A0A4Y2BSW7"/>
<gene>
    <name evidence="1" type="ORF">AVEN_16790_1</name>
</gene>
<proteinExistence type="predicted"/>
<name>A0A4Y2BSW7_ARAVE</name>
<sequence length="127" mass="14665">MTNLQRKKCPDTEKVFGRILSRYPYLKNQTSSVLVLCEPAADEVKCRPLVSKDHTHEGRRRKPFEKRENEMYQRSGFSLATNTQNPVTPPNNALHLLSSLPEERFSIKCTGWPAGWLLIIANWIVLR</sequence>
<dbReference type="EMBL" id="BGPR01000101">
    <property type="protein sequence ID" value="GBL94264.1"/>
    <property type="molecule type" value="Genomic_DNA"/>
</dbReference>
<dbReference type="Proteomes" id="UP000499080">
    <property type="component" value="Unassembled WGS sequence"/>
</dbReference>
<protein>
    <submittedName>
        <fullName evidence="1">Uncharacterized protein</fullName>
    </submittedName>
</protein>
<evidence type="ECO:0000313" key="2">
    <source>
        <dbReference type="Proteomes" id="UP000499080"/>
    </source>
</evidence>
<evidence type="ECO:0000313" key="1">
    <source>
        <dbReference type="EMBL" id="GBL94264.1"/>
    </source>
</evidence>
<keyword evidence="2" id="KW-1185">Reference proteome</keyword>
<reference evidence="1 2" key="1">
    <citation type="journal article" date="2019" name="Sci. Rep.">
        <title>Orb-weaving spider Araneus ventricosus genome elucidates the spidroin gene catalogue.</title>
        <authorList>
            <person name="Kono N."/>
            <person name="Nakamura H."/>
            <person name="Ohtoshi R."/>
            <person name="Moran D.A.P."/>
            <person name="Shinohara A."/>
            <person name="Yoshida Y."/>
            <person name="Fujiwara M."/>
            <person name="Mori M."/>
            <person name="Tomita M."/>
            <person name="Arakawa K."/>
        </authorList>
    </citation>
    <scope>NUCLEOTIDE SEQUENCE [LARGE SCALE GENOMIC DNA]</scope>
</reference>